<dbReference type="EMBL" id="ATBP01000595">
    <property type="protein sequence ID" value="ETR69639.1"/>
    <property type="molecule type" value="Genomic_DNA"/>
</dbReference>
<sequence length="401" mass="45292">MSGWNPVYQSLEKGEVDVAFLLAPIAMDLFKYDVPVRLILFAHRDGSIFVANNADKRLIHSKESLRDHLENKTFYVPHLLSIHHMLSDMFLKSLDLNPGVAGAQGVNVFFEIVPPVQMPKFMASDERVGGFLVAEPIGTNAIYQNIAKPMFVSSEVWRDHPCCVVTMRNELIEHHSDAVYEFTQMLVQAGMYISNDTDKAAEIGVNFLDPEKNLGLSTKVLKKVLMDPKGIKTDNLFPVLEDLDQIQRYMSSVMNIGDIIDLEKFVATQFAEEACKNILAQKKSTMCDIQDLVAHIIDMYYDMDRNKALDPEIVKKELSHHYFSKGVQLLKSKRTFEALESLFAAFALDHQNMKAVNNIVVAYKHLGSHDFAMKMVDHVLAIDPDNFRAQEHKKALMASAG</sequence>
<comment type="caution">
    <text evidence="1">The sequence shown here is derived from an EMBL/GenBank/DDBJ whole genome shotgun (WGS) entry which is preliminary data.</text>
</comment>
<evidence type="ECO:0000313" key="1">
    <source>
        <dbReference type="EMBL" id="ETR69639.1"/>
    </source>
</evidence>
<evidence type="ECO:0000313" key="2">
    <source>
        <dbReference type="Proteomes" id="UP000189670"/>
    </source>
</evidence>
<dbReference type="InterPro" id="IPR011990">
    <property type="entry name" value="TPR-like_helical_dom_sf"/>
</dbReference>
<dbReference type="Gene3D" id="1.25.40.10">
    <property type="entry name" value="Tetratricopeptide repeat domain"/>
    <property type="match status" value="1"/>
</dbReference>
<dbReference type="Pfam" id="PF13379">
    <property type="entry name" value="NMT1_2"/>
    <property type="match status" value="1"/>
</dbReference>
<protein>
    <submittedName>
        <fullName evidence="1">Sulfonate/nitrate/taurine transport system substrate-binding protein</fullName>
    </submittedName>
</protein>
<reference evidence="2" key="1">
    <citation type="submission" date="2012-11" db="EMBL/GenBank/DDBJ databases">
        <authorList>
            <person name="Lucero-Rivera Y.E."/>
            <person name="Tovar-Ramirez D."/>
        </authorList>
    </citation>
    <scope>NUCLEOTIDE SEQUENCE [LARGE SCALE GENOMIC DNA]</scope>
    <source>
        <strain evidence="2">Araruama</strain>
    </source>
</reference>
<dbReference type="PANTHER" id="PTHR30024">
    <property type="entry name" value="ALIPHATIC SULFONATES-BINDING PROTEIN-RELATED"/>
    <property type="match status" value="1"/>
</dbReference>
<organism evidence="1 2">
    <name type="scientific">Candidatus Magnetoglobus multicellularis str. Araruama</name>
    <dbReference type="NCBI Taxonomy" id="890399"/>
    <lineage>
        <taxon>Bacteria</taxon>
        <taxon>Pseudomonadati</taxon>
        <taxon>Thermodesulfobacteriota</taxon>
        <taxon>Desulfobacteria</taxon>
        <taxon>Desulfobacterales</taxon>
        <taxon>Desulfobacteraceae</taxon>
        <taxon>Candidatus Magnetoglobus</taxon>
    </lineage>
</organism>
<gene>
    <name evidence="1" type="ORF">OMM_03801</name>
</gene>
<name>A0A1V1P413_9BACT</name>
<proteinExistence type="predicted"/>
<dbReference type="SUPFAM" id="SSF48452">
    <property type="entry name" value="TPR-like"/>
    <property type="match status" value="1"/>
</dbReference>
<dbReference type="SUPFAM" id="SSF53850">
    <property type="entry name" value="Periplasmic binding protein-like II"/>
    <property type="match status" value="1"/>
</dbReference>
<accession>A0A1V1P413</accession>
<dbReference type="Proteomes" id="UP000189670">
    <property type="component" value="Unassembled WGS sequence"/>
</dbReference>
<dbReference type="AlphaFoldDB" id="A0A1V1P413"/>
<dbReference type="Gene3D" id="3.40.190.10">
    <property type="entry name" value="Periplasmic binding protein-like II"/>
    <property type="match status" value="2"/>
</dbReference>